<evidence type="ECO:0000313" key="1">
    <source>
        <dbReference type="EMBL" id="MCH4811847.1"/>
    </source>
</evidence>
<comment type="caution">
    <text evidence="1">The sequence shown here is derived from an EMBL/GenBank/DDBJ whole genome shotgun (WGS) entry which is preliminary data.</text>
</comment>
<protein>
    <submittedName>
        <fullName evidence="1">Uncharacterized protein</fullName>
    </submittedName>
</protein>
<proteinExistence type="predicted"/>
<reference evidence="1 2" key="1">
    <citation type="submission" date="2022-03" db="EMBL/GenBank/DDBJ databases">
        <title>Genomic signatures underlying metal tolerance in selected Arctic bacterial isolates.</title>
        <authorList>
            <person name="Thomas F.A."/>
            <person name="Venkatachalam S."/>
            <person name="Krishnan K.P."/>
        </authorList>
    </citation>
    <scope>NUCLEOTIDE SEQUENCE [LARGE SCALE GENOMIC DNA]</scope>
    <source>
        <strain evidence="1 2">HM116</strain>
    </source>
</reference>
<dbReference type="EMBL" id="JAKVTW010000006">
    <property type="protein sequence ID" value="MCH4811847.1"/>
    <property type="molecule type" value="Genomic_DNA"/>
</dbReference>
<sequence>MKEELDITTLISKEQIAGGSGQRNLYCPVCKCINSHVKPPFFMVDEKWHGNGVLAVTPMWSECGSEWEVCIGSHKGDAPIFIRVTKYCK</sequence>
<organism evidence="1 2">
    <name type="scientific">Vreelandella neptunia</name>
    <dbReference type="NCBI Taxonomy" id="115551"/>
    <lineage>
        <taxon>Bacteria</taxon>
        <taxon>Pseudomonadati</taxon>
        <taxon>Pseudomonadota</taxon>
        <taxon>Gammaproteobacteria</taxon>
        <taxon>Oceanospirillales</taxon>
        <taxon>Halomonadaceae</taxon>
        <taxon>Vreelandella</taxon>
    </lineage>
</organism>
<dbReference type="Proteomes" id="UP001320609">
    <property type="component" value="Unassembled WGS sequence"/>
</dbReference>
<gene>
    <name evidence="1" type="ORF">MLE19_10915</name>
</gene>
<name>A0ABS9S6V5_9GAMM</name>
<dbReference type="RefSeq" id="WP_240718215.1">
    <property type="nucleotide sequence ID" value="NZ_JAKVTW010000006.1"/>
</dbReference>
<accession>A0ABS9S6V5</accession>
<keyword evidence="2" id="KW-1185">Reference proteome</keyword>
<evidence type="ECO:0000313" key="2">
    <source>
        <dbReference type="Proteomes" id="UP001320609"/>
    </source>
</evidence>